<keyword evidence="1" id="KW-0378">Hydrolase</keyword>
<dbReference type="KEGG" id="mpsy:CEK71_08230"/>
<evidence type="ECO:0008006" key="6">
    <source>
        <dbReference type="Google" id="ProtNLM"/>
    </source>
</evidence>
<dbReference type="SUPFAM" id="SSF81606">
    <property type="entry name" value="PP2C-like"/>
    <property type="match status" value="1"/>
</dbReference>
<dbReference type="InterPro" id="IPR003018">
    <property type="entry name" value="GAF"/>
</dbReference>
<dbReference type="Proteomes" id="UP000197019">
    <property type="component" value="Chromosome"/>
</dbReference>
<proteinExistence type="predicted"/>
<reference evidence="4 5" key="1">
    <citation type="submission" date="2017-06" db="EMBL/GenBank/DDBJ databases">
        <title>Genome Sequencing of the methanotroph Methylovulum psychrotolerants str. HV10-M2 isolated from a high-altitude environment.</title>
        <authorList>
            <person name="Mateos-Rivera A."/>
        </authorList>
    </citation>
    <scope>NUCLEOTIDE SEQUENCE [LARGE SCALE GENOMIC DNA]</scope>
    <source>
        <strain evidence="4 5">HV10_M2</strain>
    </source>
</reference>
<dbReference type="AlphaFoldDB" id="A0A1Z4BXN9"/>
<evidence type="ECO:0000256" key="1">
    <source>
        <dbReference type="ARBA" id="ARBA00022801"/>
    </source>
</evidence>
<dbReference type="GO" id="GO:0016791">
    <property type="term" value="F:phosphatase activity"/>
    <property type="evidence" value="ECO:0007669"/>
    <property type="project" value="TreeGrafter"/>
</dbReference>
<dbReference type="SMART" id="SM00331">
    <property type="entry name" value="PP2C_SIG"/>
    <property type="match status" value="1"/>
</dbReference>
<sequence length="513" mass="55686">MNPEIKLKRLCQKGHAAKLIQHFLADRKQPLTILDLNGDCLLGDSNTGERHAITVEGNPLGWVCGSSEDAALLAAFVSYMAQKELESKLLAQETLSKYKELTLLYELGEKIAACLDIDELAHLTLAEARRFLPDGQDIHLGILLEGTEAGQLTVCAGQGELFPTGAKLLGIDGITQQVLASGNTEIVNEVWQDPRYQACAGVLSDISAMLCAPLKTRDKTFGVLSVISREAVSFSAAEAKVLNLLATQVALAIARVHLIHERVAQERLQESLKLSHSIQMGMLSTAFPRFSDGQPIDLFAFMEPAREVSGDFYDFFHLDNKTLLLVIGDVSDKGVPAALFMVMVKTLIRAIAKQYTQPHQILAALNPELCRDNEASMFVTLFLATLDLDTYSLNYSFGGHNPPLHLSRYGIVTMLTGDSGTALGIIDGISFSSQTLQLSLGDSLLLYTDGISEAMDKDYNAYGEIRLCGLLTGLAYSNAQELIGTIMTDVLAFTAGAEQSDDITLMALQIGRP</sequence>
<dbReference type="RefSeq" id="WP_088618941.1">
    <property type="nucleotide sequence ID" value="NZ_CP022129.1"/>
</dbReference>
<feature type="domain" description="GAF" evidence="2">
    <location>
        <begin position="116"/>
        <end position="263"/>
    </location>
</feature>
<evidence type="ECO:0000313" key="4">
    <source>
        <dbReference type="EMBL" id="ASF46067.1"/>
    </source>
</evidence>
<dbReference type="OrthoDB" id="9811749at2"/>
<evidence type="ECO:0000259" key="2">
    <source>
        <dbReference type="SMART" id="SM00065"/>
    </source>
</evidence>
<dbReference type="Pfam" id="PF07228">
    <property type="entry name" value="SpoIIE"/>
    <property type="match status" value="1"/>
</dbReference>
<dbReference type="InterPro" id="IPR036457">
    <property type="entry name" value="PPM-type-like_dom_sf"/>
</dbReference>
<gene>
    <name evidence="4" type="ORF">CEK71_08230</name>
</gene>
<evidence type="ECO:0000259" key="3">
    <source>
        <dbReference type="SMART" id="SM00331"/>
    </source>
</evidence>
<accession>A0A1Z4BXN9</accession>
<name>A0A1Z4BXN9_9GAMM</name>
<dbReference type="InterPro" id="IPR029016">
    <property type="entry name" value="GAF-like_dom_sf"/>
</dbReference>
<dbReference type="InterPro" id="IPR001932">
    <property type="entry name" value="PPM-type_phosphatase-like_dom"/>
</dbReference>
<dbReference type="PANTHER" id="PTHR43156">
    <property type="entry name" value="STAGE II SPORULATION PROTEIN E-RELATED"/>
    <property type="match status" value="1"/>
</dbReference>
<dbReference type="Pfam" id="PF13185">
    <property type="entry name" value="GAF_2"/>
    <property type="match status" value="1"/>
</dbReference>
<feature type="domain" description="PPM-type phosphatase" evidence="3">
    <location>
        <begin position="293"/>
        <end position="510"/>
    </location>
</feature>
<protein>
    <recommendedName>
        <fullName evidence="6">Serine/threonine protein phosphatase</fullName>
    </recommendedName>
</protein>
<dbReference type="SMART" id="SM00065">
    <property type="entry name" value="GAF"/>
    <property type="match status" value="1"/>
</dbReference>
<dbReference type="Gene3D" id="3.30.450.40">
    <property type="match status" value="1"/>
</dbReference>
<organism evidence="4 5">
    <name type="scientific">Methylovulum psychrotolerans</name>
    <dbReference type="NCBI Taxonomy" id="1704499"/>
    <lineage>
        <taxon>Bacteria</taxon>
        <taxon>Pseudomonadati</taxon>
        <taxon>Pseudomonadota</taxon>
        <taxon>Gammaproteobacteria</taxon>
        <taxon>Methylococcales</taxon>
        <taxon>Methylococcaceae</taxon>
        <taxon>Methylovulum</taxon>
    </lineage>
</organism>
<dbReference type="Gene3D" id="3.60.40.10">
    <property type="entry name" value="PPM-type phosphatase domain"/>
    <property type="match status" value="1"/>
</dbReference>
<dbReference type="InterPro" id="IPR052016">
    <property type="entry name" value="Bact_Sigma-Reg"/>
</dbReference>
<dbReference type="EMBL" id="CP022129">
    <property type="protein sequence ID" value="ASF46067.1"/>
    <property type="molecule type" value="Genomic_DNA"/>
</dbReference>
<evidence type="ECO:0000313" key="5">
    <source>
        <dbReference type="Proteomes" id="UP000197019"/>
    </source>
</evidence>
<dbReference type="PANTHER" id="PTHR43156:SF2">
    <property type="entry name" value="STAGE II SPORULATION PROTEIN E"/>
    <property type="match status" value="1"/>
</dbReference>
<keyword evidence="5" id="KW-1185">Reference proteome</keyword>
<dbReference type="SUPFAM" id="SSF55781">
    <property type="entry name" value="GAF domain-like"/>
    <property type="match status" value="1"/>
</dbReference>